<dbReference type="AlphaFoldDB" id="A0A169NFD3"/>
<accession>A0A169NFD3</accession>
<dbReference type="Pfam" id="PF16715">
    <property type="entry name" value="CDPS"/>
    <property type="match status" value="1"/>
</dbReference>
<dbReference type="Proteomes" id="UP000217676">
    <property type="component" value="Chromosome"/>
</dbReference>
<evidence type="ECO:0000256" key="5">
    <source>
        <dbReference type="ARBA" id="ARBA00030771"/>
    </source>
</evidence>
<dbReference type="PANTHER" id="PTHR43464">
    <property type="entry name" value="METHYLTRANSFERASE"/>
    <property type="match status" value="1"/>
</dbReference>
<dbReference type="PANTHER" id="PTHR43464:SF19">
    <property type="entry name" value="UBIQUINONE BIOSYNTHESIS O-METHYLTRANSFERASE, MITOCHONDRIAL"/>
    <property type="match status" value="1"/>
</dbReference>
<name>A0A169NFD3_STRLU</name>
<dbReference type="SMR" id="A0A169NFD3"/>
<dbReference type="NCBIfam" id="TIGR04539">
    <property type="entry name" value="tRNA_cyclodipep"/>
    <property type="match status" value="1"/>
</dbReference>
<dbReference type="RefSeq" id="WP_359881871.1">
    <property type="nucleotide sequence ID" value="NZ_JBEYHT010000049.1"/>
</dbReference>
<protein>
    <recommendedName>
        <fullName evidence="5">Cyclodipeptide synthase</fullName>
    </recommendedName>
</protein>
<keyword evidence="3" id="KW-0808">Transferase</keyword>
<dbReference type="InterPro" id="IPR030903">
    <property type="entry name" value="CDPS"/>
</dbReference>
<organism evidence="8 9">
    <name type="scientific">Streptomyces laurentii</name>
    <dbReference type="NCBI Taxonomy" id="39478"/>
    <lineage>
        <taxon>Bacteria</taxon>
        <taxon>Bacillati</taxon>
        <taxon>Actinomycetota</taxon>
        <taxon>Actinomycetes</taxon>
        <taxon>Kitasatosporales</taxon>
        <taxon>Streptomycetaceae</taxon>
        <taxon>Streptomyces</taxon>
    </lineage>
</organism>
<evidence type="ECO:0000259" key="7">
    <source>
        <dbReference type="Pfam" id="PF13649"/>
    </source>
</evidence>
<reference evidence="8 9" key="1">
    <citation type="journal article" date="2016" name="Genome Announc.">
        <title>Complete Genome Sequence of Thiostrepton-Producing Streptomyces laurentii ATCC 31255.</title>
        <authorList>
            <person name="Doi K."/>
            <person name="Fujino Y."/>
            <person name="Nagayoshi Y."/>
            <person name="Ohshima T."/>
            <person name="Ogata S."/>
        </authorList>
    </citation>
    <scope>NUCLEOTIDE SEQUENCE [LARGE SCALE GENOMIC DNA]</scope>
    <source>
        <strain evidence="8 9">ATCC 31255</strain>
    </source>
</reference>
<dbReference type="Gene3D" id="3.40.50.11710">
    <property type="entry name" value="Cyclodipeptide synthase"/>
    <property type="match status" value="1"/>
</dbReference>
<comment type="similarity">
    <text evidence="1">Belongs to the CDPS family.</text>
</comment>
<evidence type="ECO:0000256" key="1">
    <source>
        <dbReference type="ARBA" id="ARBA00006034"/>
    </source>
</evidence>
<dbReference type="Pfam" id="PF13649">
    <property type="entry name" value="Methyltransf_25"/>
    <property type="match status" value="1"/>
</dbReference>
<sequence length="484" mass="52629">MNQFDVLPVTAMCRRVFERGDHVLIGVSTGNSYFNQERLGALLVWAERHFSLIDVMYVDTHIDTMLVACGLTPDEARRRTKGMLKDVRRRLRRALERVAASEHPRFRVRPLSEYETLPGYQEVLRRAEPDLARSGLLSRAAEEQVHDLLMSQTPGPPGSASAAQWSAGLAYLRAELPFLLNTPGILDVPSSVACYHKSMPVVRELFQGLGSLDRDPRQGFLVVRPPAPAPSAGSQPAAPPLPGRNTVTLTAQYDEISSDYTDVERVFSTYRGLIEVPSLLHALGPVEGASVLDIGCGSGAYARLLRQQGAARVLGVDLSPGMIDTARRLEEADPLGVRYEVHDAADMPVLGAFDVAVAVAVLHYADSRETLARMLRRVRSNLADGGRFLAYVGNPRLPSGTAQMNGLVVNRPDDPRDGDPSPLTIPTTPPTTLPARYWSCETIEAALGETGFGPVVWEPMKGVPSYAGEPVNLLLSARAETVPA</sequence>
<dbReference type="GO" id="GO:0008168">
    <property type="term" value="F:methyltransferase activity"/>
    <property type="evidence" value="ECO:0007669"/>
    <property type="project" value="UniProtKB-KW"/>
</dbReference>
<proteinExistence type="inferred from homology"/>
<evidence type="ECO:0000313" key="9">
    <source>
        <dbReference type="Proteomes" id="UP000217676"/>
    </source>
</evidence>
<dbReference type="EMBL" id="AP017424">
    <property type="protein sequence ID" value="BAU83478.1"/>
    <property type="molecule type" value="Genomic_DNA"/>
</dbReference>
<evidence type="ECO:0000256" key="6">
    <source>
        <dbReference type="SAM" id="MobiDB-lite"/>
    </source>
</evidence>
<evidence type="ECO:0000256" key="2">
    <source>
        <dbReference type="ARBA" id="ARBA00022603"/>
    </source>
</evidence>
<dbReference type="CDD" id="cd02440">
    <property type="entry name" value="AdoMet_MTases"/>
    <property type="match status" value="1"/>
</dbReference>
<feature type="region of interest" description="Disordered" evidence="6">
    <location>
        <begin position="224"/>
        <end position="243"/>
    </location>
</feature>
<evidence type="ECO:0000256" key="4">
    <source>
        <dbReference type="ARBA" id="ARBA00022691"/>
    </source>
</evidence>
<dbReference type="KEGG" id="slau:SLA_2552"/>
<keyword evidence="4" id="KW-0949">S-adenosyl-L-methionine</keyword>
<feature type="region of interest" description="Disordered" evidence="6">
    <location>
        <begin position="409"/>
        <end position="431"/>
    </location>
</feature>
<gene>
    <name evidence="8" type="ORF">SLA_2552</name>
</gene>
<dbReference type="GO" id="GO:0032259">
    <property type="term" value="P:methylation"/>
    <property type="evidence" value="ECO:0007669"/>
    <property type="project" value="UniProtKB-KW"/>
</dbReference>
<feature type="domain" description="Methyltransferase" evidence="7">
    <location>
        <begin position="291"/>
        <end position="386"/>
    </location>
</feature>
<dbReference type="GO" id="GO:0016755">
    <property type="term" value="F:aminoacyltransferase activity"/>
    <property type="evidence" value="ECO:0007669"/>
    <property type="project" value="InterPro"/>
</dbReference>
<dbReference type="SUPFAM" id="SSF53335">
    <property type="entry name" value="S-adenosyl-L-methionine-dependent methyltransferases"/>
    <property type="match status" value="1"/>
</dbReference>
<evidence type="ECO:0000313" key="8">
    <source>
        <dbReference type="EMBL" id="BAU83478.1"/>
    </source>
</evidence>
<dbReference type="InterPro" id="IPR029063">
    <property type="entry name" value="SAM-dependent_MTases_sf"/>
</dbReference>
<dbReference type="InterPro" id="IPR041698">
    <property type="entry name" value="Methyltransf_25"/>
</dbReference>
<keyword evidence="9" id="KW-1185">Reference proteome</keyword>
<dbReference type="InterPro" id="IPR038622">
    <property type="entry name" value="CDPS_sf"/>
</dbReference>
<evidence type="ECO:0000256" key="3">
    <source>
        <dbReference type="ARBA" id="ARBA00022679"/>
    </source>
</evidence>
<keyword evidence="2" id="KW-0489">Methyltransferase</keyword>
<dbReference type="Gene3D" id="3.40.50.150">
    <property type="entry name" value="Vaccinia Virus protein VP39"/>
    <property type="match status" value="1"/>
</dbReference>